<evidence type="ECO:0000313" key="1">
    <source>
        <dbReference type="EMBL" id="KAH7918964.1"/>
    </source>
</evidence>
<proteinExistence type="predicted"/>
<dbReference type="EMBL" id="MU266710">
    <property type="protein sequence ID" value="KAH7918964.1"/>
    <property type="molecule type" value="Genomic_DNA"/>
</dbReference>
<gene>
    <name evidence="1" type="ORF">BV22DRAFT_1023763</name>
</gene>
<comment type="caution">
    <text evidence="1">The sequence shown here is derived from an EMBL/GenBank/DDBJ whole genome shotgun (WGS) entry which is preliminary data.</text>
</comment>
<sequence length="298" mass="31959">MLFTPYSPIQTLRGHVDSVTCLAFSPNGDRLASGGDDGNVIIWEPENGKMLYRIVIASAVTSLVWDPEESTSRLFVGCGDGTLAVLHNFEAQEPSNQILTGAKASVHTIAVDALTGHVAIGLGSEVHIAKEIAPKKFATFKILPSPSELPKTSKNADLRIRARSLAFMTKGSRLVVSYLNHGVVCWDIEGLMQLWCIVPIHSHRLIGHAALSPDEKDVLISNLCEGMDLYAIGCSKPTKLFKCTPNADNNVPVQVSFLHGGQAAICGSAVGSVNIWSIESGECFQSLDHGGEYLSYAA</sequence>
<keyword evidence="2" id="KW-1185">Reference proteome</keyword>
<name>A0ACB8B155_9AGAM</name>
<accession>A0ACB8B155</accession>
<reference evidence="1" key="1">
    <citation type="journal article" date="2021" name="New Phytol.">
        <title>Evolutionary innovations through gain and loss of genes in the ectomycorrhizal Boletales.</title>
        <authorList>
            <person name="Wu G."/>
            <person name="Miyauchi S."/>
            <person name="Morin E."/>
            <person name="Kuo A."/>
            <person name="Drula E."/>
            <person name="Varga T."/>
            <person name="Kohler A."/>
            <person name="Feng B."/>
            <person name="Cao Y."/>
            <person name="Lipzen A."/>
            <person name="Daum C."/>
            <person name="Hundley H."/>
            <person name="Pangilinan J."/>
            <person name="Johnson J."/>
            <person name="Barry K."/>
            <person name="LaButti K."/>
            <person name="Ng V."/>
            <person name="Ahrendt S."/>
            <person name="Min B."/>
            <person name="Choi I.G."/>
            <person name="Park H."/>
            <person name="Plett J.M."/>
            <person name="Magnuson J."/>
            <person name="Spatafora J.W."/>
            <person name="Nagy L.G."/>
            <person name="Henrissat B."/>
            <person name="Grigoriev I.V."/>
            <person name="Yang Z.L."/>
            <person name="Xu J."/>
            <person name="Martin F.M."/>
        </authorList>
    </citation>
    <scope>NUCLEOTIDE SEQUENCE</scope>
    <source>
        <strain evidence="1">KUC20120723A-06</strain>
    </source>
</reference>
<protein>
    <submittedName>
        <fullName evidence="1">WD40 repeat-like protein</fullName>
    </submittedName>
</protein>
<organism evidence="1 2">
    <name type="scientific">Leucogyrophana mollusca</name>
    <dbReference type="NCBI Taxonomy" id="85980"/>
    <lineage>
        <taxon>Eukaryota</taxon>
        <taxon>Fungi</taxon>
        <taxon>Dikarya</taxon>
        <taxon>Basidiomycota</taxon>
        <taxon>Agaricomycotina</taxon>
        <taxon>Agaricomycetes</taxon>
        <taxon>Agaricomycetidae</taxon>
        <taxon>Boletales</taxon>
        <taxon>Boletales incertae sedis</taxon>
        <taxon>Leucogyrophana</taxon>
    </lineage>
</organism>
<dbReference type="Proteomes" id="UP000790709">
    <property type="component" value="Unassembled WGS sequence"/>
</dbReference>
<evidence type="ECO:0000313" key="2">
    <source>
        <dbReference type="Proteomes" id="UP000790709"/>
    </source>
</evidence>